<evidence type="ECO:0000256" key="1">
    <source>
        <dbReference type="SAM" id="Phobius"/>
    </source>
</evidence>
<dbReference type="AlphaFoldDB" id="A0A1I0I0J5"/>
<reference evidence="3" key="1">
    <citation type="submission" date="2016-10" db="EMBL/GenBank/DDBJ databases">
        <authorList>
            <person name="Varghese N."/>
            <person name="Submissions S."/>
        </authorList>
    </citation>
    <scope>NUCLEOTIDE SEQUENCE [LARGE SCALE GENOMIC DNA]</scope>
    <source>
        <strain evidence="3">DSM 15310</strain>
    </source>
</reference>
<dbReference type="Proteomes" id="UP000198697">
    <property type="component" value="Unassembled WGS sequence"/>
</dbReference>
<dbReference type="RefSeq" id="WP_092773101.1">
    <property type="nucleotide sequence ID" value="NZ_FOHS01000004.1"/>
</dbReference>
<protein>
    <submittedName>
        <fullName evidence="2">Uncharacterized protein</fullName>
    </submittedName>
</protein>
<name>A0A1I0I0J5_9BACT</name>
<dbReference type="STRING" id="82805.SAMN04487998_3068"/>
<dbReference type="EMBL" id="FOHS01000004">
    <property type="protein sequence ID" value="SET90037.1"/>
    <property type="molecule type" value="Genomic_DNA"/>
</dbReference>
<feature type="transmembrane region" description="Helical" evidence="1">
    <location>
        <begin position="60"/>
        <end position="81"/>
    </location>
</feature>
<accession>A0A1I0I0J5</accession>
<evidence type="ECO:0000313" key="3">
    <source>
        <dbReference type="Proteomes" id="UP000198697"/>
    </source>
</evidence>
<keyword evidence="3" id="KW-1185">Reference proteome</keyword>
<dbReference type="OrthoDB" id="7063564at2"/>
<keyword evidence="1" id="KW-0812">Transmembrane</keyword>
<evidence type="ECO:0000313" key="2">
    <source>
        <dbReference type="EMBL" id="SET90037.1"/>
    </source>
</evidence>
<gene>
    <name evidence="2" type="ORF">SAMN04487998_3068</name>
</gene>
<keyword evidence="1" id="KW-0472">Membrane</keyword>
<sequence length="454" mass="50082">MAKSIKAIKCPQCGSTQKTEVRPDFFRCDSCGTEYFLDNDDININYTERRISAPATPNRPGLIAGVVLGVLLLLFVLPRLFRPAAPAYVVSTGNGPVVAGGRNDEDAAPSGKFSWSTTEEELYLSAKRQPVLFVAGSRRYESASRRYSRSETDTCFASFYDASTGQELKTVPLTELNGQKLKNLDLKAFENGDLYLLANKTKVYQVDKAAYTVTDVTKTLFQGQPELSLGVASIEPVRDGNGDGFSIFTNDGRTVFFFPRSRQVYDKEAYYEAQGGFKTLPPNSATKTTFVFTGKSTTYPEDKLQLIKYQYLNNDGGAKQDPDFSWDDDYGGSGIFTDADPHKKVLITPRGLQRARVLSFSDFTPGRLYFSPGVLYADAGQVLIRFRPTAADGSAPVVQVLDAKTGAIKFTTPLPTDFDPDQAVRYPSGYALRDNRTTLLLNPDGTFRKPVTLH</sequence>
<keyword evidence="1" id="KW-1133">Transmembrane helix</keyword>
<organism evidence="2 3">
    <name type="scientific">Hymenobacter actinosclerus</name>
    <dbReference type="NCBI Taxonomy" id="82805"/>
    <lineage>
        <taxon>Bacteria</taxon>
        <taxon>Pseudomonadati</taxon>
        <taxon>Bacteroidota</taxon>
        <taxon>Cytophagia</taxon>
        <taxon>Cytophagales</taxon>
        <taxon>Hymenobacteraceae</taxon>
        <taxon>Hymenobacter</taxon>
    </lineage>
</organism>
<proteinExistence type="predicted"/>